<protein>
    <submittedName>
        <fullName evidence="2">Type II secretory pathway, component ExeA (Predicted ATPase)</fullName>
    </submittedName>
</protein>
<feature type="domain" description="AAA+ ATPase" evidence="1">
    <location>
        <begin position="42"/>
        <end position="192"/>
    </location>
</feature>
<evidence type="ECO:0000259" key="1">
    <source>
        <dbReference type="SMART" id="SM00382"/>
    </source>
</evidence>
<evidence type="ECO:0000313" key="3">
    <source>
        <dbReference type="Proteomes" id="UP000198703"/>
    </source>
</evidence>
<dbReference type="GO" id="GO:0016887">
    <property type="term" value="F:ATP hydrolysis activity"/>
    <property type="evidence" value="ECO:0007669"/>
    <property type="project" value="InterPro"/>
</dbReference>
<dbReference type="InterPro" id="IPR027417">
    <property type="entry name" value="P-loop_NTPase"/>
</dbReference>
<dbReference type="STRING" id="89524.SAMN05444370_10852"/>
<dbReference type="Pfam" id="PF13401">
    <property type="entry name" value="AAA_22"/>
    <property type="match status" value="1"/>
</dbReference>
<keyword evidence="3" id="KW-1185">Reference proteome</keyword>
<dbReference type="AlphaFoldDB" id="A0A1H4CVX2"/>
<proteinExistence type="predicted"/>
<dbReference type="SUPFAM" id="SSF52540">
    <property type="entry name" value="P-loop containing nucleoside triphosphate hydrolases"/>
    <property type="match status" value="1"/>
</dbReference>
<dbReference type="PANTHER" id="PTHR35894">
    <property type="entry name" value="GENERAL SECRETION PATHWAY PROTEIN A-RELATED"/>
    <property type="match status" value="1"/>
</dbReference>
<dbReference type="InterPro" id="IPR049945">
    <property type="entry name" value="AAA_22"/>
</dbReference>
<reference evidence="2 3" key="1">
    <citation type="submission" date="2016-10" db="EMBL/GenBank/DDBJ databases">
        <authorList>
            <person name="de Groot N.N."/>
        </authorList>
    </citation>
    <scope>NUCLEOTIDE SEQUENCE [LARGE SCALE GENOMIC DNA]</scope>
    <source>
        <strain evidence="2 3">DSM 15345</strain>
    </source>
</reference>
<dbReference type="Gene3D" id="3.40.50.300">
    <property type="entry name" value="P-loop containing nucleotide triphosphate hydrolases"/>
    <property type="match status" value="1"/>
</dbReference>
<dbReference type="Proteomes" id="UP000198703">
    <property type="component" value="Unassembled WGS sequence"/>
</dbReference>
<dbReference type="OrthoDB" id="7828921at2"/>
<evidence type="ECO:0000313" key="2">
    <source>
        <dbReference type="EMBL" id="SEA64252.1"/>
    </source>
</evidence>
<dbReference type="RefSeq" id="WP_093254223.1">
    <property type="nucleotide sequence ID" value="NZ_FNQM01000008.1"/>
</dbReference>
<dbReference type="EMBL" id="FNQM01000008">
    <property type="protein sequence ID" value="SEA64252.1"/>
    <property type="molecule type" value="Genomic_DNA"/>
</dbReference>
<gene>
    <name evidence="2" type="ORF">SAMN05444370_10852</name>
</gene>
<dbReference type="InterPro" id="IPR052026">
    <property type="entry name" value="ExeA_AAA_ATPase_DNA-bind"/>
</dbReference>
<accession>A0A1H4CVX2</accession>
<dbReference type="InterPro" id="IPR003593">
    <property type="entry name" value="AAA+_ATPase"/>
</dbReference>
<dbReference type="PANTHER" id="PTHR35894:SF1">
    <property type="entry name" value="PHOSPHORIBULOKINASE _ URIDINE KINASE FAMILY"/>
    <property type="match status" value="1"/>
</dbReference>
<organism evidence="2 3">
    <name type="scientific">Rubrimonas cliftonensis</name>
    <dbReference type="NCBI Taxonomy" id="89524"/>
    <lineage>
        <taxon>Bacteria</taxon>
        <taxon>Pseudomonadati</taxon>
        <taxon>Pseudomonadota</taxon>
        <taxon>Alphaproteobacteria</taxon>
        <taxon>Rhodobacterales</taxon>
        <taxon>Paracoccaceae</taxon>
        <taxon>Rubrimonas</taxon>
    </lineage>
</organism>
<dbReference type="SMART" id="SM00382">
    <property type="entry name" value="AAA"/>
    <property type="match status" value="1"/>
</dbReference>
<sequence>MYEEFYRLRHRPFSTLPDPSFMYWSEAHTMGITMLRYGLMSRAPITVVTGEIGAGKTTLIRQLLREAGEDVRLGLVSNMQPGRGDLLQWVLMALDERPGDDGYVTLFRRFQDIVVDTYARGRRVVLIFDEAQNLSVDLLEELRMLSNMNSEGDELLQLVLVGQPQLRDLIERPELTQFRQRVTADFHLEPLSAEEVEAYIHHRMELAGAAWRVFLPHTCKLVHEACRGVPRIVNSLCDLCLVYGFATEQRVIDETLLREFLAGAHQRGLYSQFKPLDKTPTLVKGTG</sequence>
<name>A0A1H4CVX2_9RHOB</name>